<name>A0A9P9ISE5_9HYPO</name>
<comment type="caution">
    <text evidence="1">The sequence shown here is derived from an EMBL/GenBank/DDBJ whole genome shotgun (WGS) entry which is preliminary data.</text>
</comment>
<accession>A0A9P9ISE5</accession>
<sequence>MSGVVRFFCLVVLQLRFDTHLTRRHWDISLLLLAFIYRALDIALHHTNDRSGKKCLDSYFLVCYSRATGPRLNNRILPISETVLPNGIHVFGFAFTEWLAFSFVHYITMMAKGNLSIRIRQAAPRTGRGHRRTPVVHRMDSCVPRPSVCAALQKKHQKTKQSHLLISGQSLCSFSFVWLGGRTHRRMFDWTLHGLGGEGFRRV</sequence>
<evidence type="ECO:0000313" key="1">
    <source>
        <dbReference type="EMBL" id="KAH7131582.1"/>
    </source>
</evidence>
<keyword evidence="2" id="KW-1185">Reference proteome</keyword>
<protein>
    <submittedName>
        <fullName evidence="1">Uncharacterized protein</fullName>
    </submittedName>
</protein>
<dbReference type="AlphaFoldDB" id="A0A9P9ISE5"/>
<reference evidence="1" key="1">
    <citation type="journal article" date="2021" name="Nat. Commun.">
        <title>Genetic determinants of endophytism in the Arabidopsis root mycobiome.</title>
        <authorList>
            <person name="Mesny F."/>
            <person name="Miyauchi S."/>
            <person name="Thiergart T."/>
            <person name="Pickel B."/>
            <person name="Atanasova L."/>
            <person name="Karlsson M."/>
            <person name="Huettel B."/>
            <person name="Barry K.W."/>
            <person name="Haridas S."/>
            <person name="Chen C."/>
            <person name="Bauer D."/>
            <person name="Andreopoulos W."/>
            <person name="Pangilinan J."/>
            <person name="LaButti K."/>
            <person name="Riley R."/>
            <person name="Lipzen A."/>
            <person name="Clum A."/>
            <person name="Drula E."/>
            <person name="Henrissat B."/>
            <person name="Kohler A."/>
            <person name="Grigoriev I.V."/>
            <person name="Martin F.M."/>
            <person name="Hacquard S."/>
        </authorList>
    </citation>
    <scope>NUCLEOTIDE SEQUENCE</scope>
    <source>
        <strain evidence="1">MPI-CAGE-AT-0021</strain>
    </source>
</reference>
<dbReference type="Proteomes" id="UP000717696">
    <property type="component" value="Unassembled WGS sequence"/>
</dbReference>
<evidence type="ECO:0000313" key="2">
    <source>
        <dbReference type="Proteomes" id="UP000717696"/>
    </source>
</evidence>
<dbReference type="EMBL" id="JAGMUU010000019">
    <property type="protein sequence ID" value="KAH7131582.1"/>
    <property type="molecule type" value="Genomic_DNA"/>
</dbReference>
<gene>
    <name evidence="1" type="ORF">B0J13DRAFT_106761</name>
</gene>
<proteinExistence type="predicted"/>
<organism evidence="1 2">
    <name type="scientific">Dactylonectria estremocensis</name>
    <dbReference type="NCBI Taxonomy" id="1079267"/>
    <lineage>
        <taxon>Eukaryota</taxon>
        <taxon>Fungi</taxon>
        <taxon>Dikarya</taxon>
        <taxon>Ascomycota</taxon>
        <taxon>Pezizomycotina</taxon>
        <taxon>Sordariomycetes</taxon>
        <taxon>Hypocreomycetidae</taxon>
        <taxon>Hypocreales</taxon>
        <taxon>Nectriaceae</taxon>
        <taxon>Dactylonectria</taxon>
    </lineage>
</organism>